<gene>
    <name evidence="2" type="ORF">BHV66_10495</name>
</gene>
<protein>
    <submittedName>
        <fullName evidence="2">Uncharacterized protein</fullName>
    </submittedName>
</protein>
<dbReference type="Proteomes" id="UP000187417">
    <property type="component" value="Unassembled WGS sequence"/>
</dbReference>
<accession>A0A1Q6F2N1</accession>
<dbReference type="RefSeq" id="WP_004327653.1">
    <property type="nucleotide sequence ID" value="NZ_BAAFKT010000002.1"/>
</dbReference>
<evidence type="ECO:0000313" key="2">
    <source>
        <dbReference type="EMBL" id="OKY92982.1"/>
    </source>
</evidence>
<comment type="caution">
    <text evidence="2">The sequence shown here is derived from an EMBL/GenBank/DDBJ whole genome shotgun (WGS) entry which is preliminary data.</text>
</comment>
<keyword evidence="1" id="KW-0175">Coiled coil</keyword>
<name>A0A1Q6F2N1_9BACT</name>
<sequence length="133" mass="15393">MNTKLKSDYEKACNAYLQAFCEKHGYDYEDATRSWVGGDVGGITECADYIVGMDDIITDIDRDAPEDEFVKYYDYCLRVGSIACGKISTPNYSSWLSGCPRMSEEQITRLEELQRDIRKAERELEEQIRKEKF</sequence>
<organism evidence="2 3">
    <name type="scientific">Alistipes putredinis</name>
    <dbReference type="NCBI Taxonomy" id="28117"/>
    <lineage>
        <taxon>Bacteria</taxon>
        <taxon>Pseudomonadati</taxon>
        <taxon>Bacteroidota</taxon>
        <taxon>Bacteroidia</taxon>
        <taxon>Bacteroidales</taxon>
        <taxon>Rikenellaceae</taxon>
        <taxon>Alistipes</taxon>
    </lineage>
</organism>
<feature type="coiled-coil region" evidence="1">
    <location>
        <begin position="103"/>
        <end position="130"/>
    </location>
</feature>
<dbReference type="GeneID" id="73802232"/>
<evidence type="ECO:0000313" key="3">
    <source>
        <dbReference type="Proteomes" id="UP000187417"/>
    </source>
</evidence>
<proteinExistence type="predicted"/>
<dbReference type="EMBL" id="MNQH01000049">
    <property type="protein sequence ID" value="OKY92982.1"/>
    <property type="molecule type" value="Genomic_DNA"/>
</dbReference>
<dbReference type="AlphaFoldDB" id="A0A1Q6F2N1"/>
<reference evidence="2 3" key="1">
    <citation type="journal article" date="2016" name="Nat. Biotechnol.">
        <title>Measurement of bacterial replication rates in microbial communities.</title>
        <authorList>
            <person name="Brown C.T."/>
            <person name="Olm M.R."/>
            <person name="Thomas B.C."/>
            <person name="Banfield J.F."/>
        </authorList>
    </citation>
    <scope>NUCLEOTIDE SEQUENCE [LARGE SCALE GENOMIC DNA]</scope>
    <source>
        <strain evidence="2">CAG:67_53_122</strain>
    </source>
</reference>
<dbReference type="STRING" id="28117.BHV66_10495"/>
<evidence type="ECO:0000256" key="1">
    <source>
        <dbReference type="SAM" id="Coils"/>
    </source>
</evidence>